<reference evidence="2" key="1">
    <citation type="journal article" date="2019" name="Sci. Rep.">
        <title>Draft genome of Tanacetum cinerariifolium, the natural source of mosquito coil.</title>
        <authorList>
            <person name="Yamashiro T."/>
            <person name="Shiraishi A."/>
            <person name="Satake H."/>
            <person name="Nakayama K."/>
        </authorList>
    </citation>
    <scope>NUCLEOTIDE SEQUENCE</scope>
</reference>
<evidence type="ECO:0000256" key="1">
    <source>
        <dbReference type="SAM" id="MobiDB-lite"/>
    </source>
</evidence>
<feature type="region of interest" description="Disordered" evidence="1">
    <location>
        <begin position="120"/>
        <end position="158"/>
    </location>
</feature>
<feature type="compositionally biased region" description="Basic and acidic residues" evidence="1">
    <location>
        <begin position="2860"/>
        <end position="2874"/>
    </location>
</feature>
<feature type="compositionally biased region" description="Basic and acidic residues" evidence="1">
    <location>
        <begin position="544"/>
        <end position="557"/>
    </location>
</feature>
<feature type="compositionally biased region" description="Low complexity" evidence="1">
    <location>
        <begin position="2611"/>
        <end position="2621"/>
    </location>
</feature>
<organism evidence="2">
    <name type="scientific">Tanacetum cinerariifolium</name>
    <name type="common">Dalmatian daisy</name>
    <name type="synonym">Chrysanthemum cinerariifolium</name>
    <dbReference type="NCBI Taxonomy" id="118510"/>
    <lineage>
        <taxon>Eukaryota</taxon>
        <taxon>Viridiplantae</taxon>
        <taxon>Streptophyta</taxon>
        <taxon>Embryophyta</taxon>
        <taxon>Tracheophyta</taxon>
        <taxon>Spermatophyta</taxon>
        <taxon>Magnoliopsida</taxon>
        <taxon>eudicotyledons</taxon>
        <taxon>Gunneridae</taxon>
        <taxon>Pentapetalae</taxon>
        <taxon>asterids</taxon>
        <taxon>campanulids</taxon>
        <taxon>Asterales</taxon>
        <taxon>Asteraceae</taxon>
        <taxon>Asteroideae</taxon>
        <taxon>Anthemideae</taxon>
        <taxon>Anthemidinae</taxon>
        <taxon>Tanacetum</taxon>
    </lineage>
</organism>
<feature type="compositionally biased region" description="Basic and acidic residues" evidence="1">
    <location>
        <begin position="1883"/>
        <end position="1893"/>
    </location>
</feature>
<evidence type="ECO:0000313" key="2">
    <source>
        <dbReference type="EMBL" id="GEU28025.1"/>
    </source>
</evidence>
<protein>
    <submittedName>
        <fullName evidence="2">Uncharacterized protein</fullName>
    </submittedName>
</protein>
<feature type="compositionally biased region" description="Basic residues" evidence="1">
    <location>
        <begin position="2875"/>
        <end position="2891"/>
    </location>
</feature>
<feature type="region of interest" description="Disordered" evidence="1">
    <location>
        <begin position="2496"/>
        <end position="2517"/>
    </location>
</feature>
<feature type="region of interest" description="Disordered" evidence="1">
    <location>
        <begin position="269"/>
        <end position="288"/>
    </location>
</feature>
<accession>A0A699GIS9</accession>
<feature type="region of interest" description="Disordered" evidence="1">
    <location>
        <begin position="2850"/>
        <end position="2891"/>
    </location>
</feature>
<feature type="compositionally biased region" description="Basic residues" evidence="1">
    <location>
        <begin position="2579"/>
        <end position="2598"/>
    </location>
</feature>
<feature type="compositionally biased region" description="Basic residues" evidence="1">
    <location>
        <begin position="2422"/>
        <end position="2447"/>
    </location>
</feature>
<feature type="compositionally biased region" description="Basic residues" evidence="1">
    <location>
        <begin position="2672"/>
        <end position="2703"/>
    </location>
</feature>
<feature type="compositionally biased region" description="Acidic residues" evidence="1">
    <location>
        <begin position="274"/>
        <end position="285"/>
    </location>
</feature>
<gene>
    <name evidence="2" type="ORF">Tci_000003</name>
</gene>
<sequence length="2891" mass="311748">MLNHIGRAGGPLYKYATQKRQCPANTGHCRYRPAAAGAWRLVAAGAVRADTGLRTDLLRFEAVAIDAGAWPLVGDREQPDADKAYRHREDGRRSVREQRLGLAEDVHPHRFRHHRQSHCRDQAEEAAHRGAARGAVFPQHRHEQHREVGGGGDRKRQRHHERDVLLLEHDAQHHGHDTEGDGGDFRHAQFVGAGGLALLDHGRIDVMRYRRCAGQGQTRHHGQDGGKGHGRNKAEEHVAAHGLGQVHRRHVVTAQELAGSVLEVRVGAHQNDGAETDDEGEDVEVTDPGGGPQYRLACFFRIRHGEEAHQDVRQAGGAEHQRHAERDRRNRILDEGARTHDGVFIGMDFHCLGKQFFRAKAELRQHRKRHEAGAAEQHHRLDDLYPGRGSHAAEQHVNHHQRAHDDDRDPVFEAEQQFNQLACADHLRDQVKRHHHQRAGSGKDADRFLREAVGGNVGKCEAPQVAQALGHQERDDRPADQESDGVDQAIVTVQEHGGRNTEERCGGHEVAGDGQAVLEARDAATGRVEVGSRFGFGGGPLGDPQRKQDKGAKHADRGPVGGLLGSLAQIGACRIHCAADGSADQGGSDDRQLAVGGAHAFTRSWMACADRHAPGHDAVAGFGSQQFLIEGDEQNVAVIDHHHHRAFHQYPCAAAHDRLDDRPGAVVLHCLRAHPQRARWVAEAYRCAFSPAGGQVHQRAGNRGGRADGHGSGAHHGVVQLAHRERAHQQVDVVRCHRLAAGRRVRRRRRHERHLGRVLAPCRLVQVLDQSHAQRTVGADGFEHGQRPGIAVDRLLQLRARVTHRLRFDENGGNAGVDHGGAQHAHARHVQIVDQPAGGEHRTAGAIALLVGRRIEKFQYDFGGRERDAIEFEVARLLYLAVRHRDMGDDGPGDIGLPDAHHGHAIARDARRVHQACRNRKRAHGGRQVAAVAAPVHERLVDGHLAEQVVDVMIGPVAGGQDHGLAGAGRAVAHAVDLFAVGVGAADHAQQQRVARGAWGLRGRRQEVLGEALQHAARFVDRYFFGRIEPADHGHLHPLAGAAPDHQREHGARRALADHVKGLGAIEFQRQAIDAGREFQRQHAHAHQVGAVDALETFGGDGLHAGQPHALGGPVARRALAVVGAGDHDQRLLALHVGFDGLPHAGDFPFRFHPRQRARHHLAVGPAHHLVLERGVGKGGALRGEVIAPVGGVGIEVLFRQSHFGQVLAGRAVGHDGVGRRQVIGGDVIAQQRQRPHARQRTLARQRALPVRRAADVCGVRAPVVQGAHRHAIVHLAREHRDIHLAELLGLDAGRDDGVDFRVRRPDVRQPDGCAVGIGAQYVFFDIEADGAGNRVRHHQRRRRQERLLGVRVDAAVEIAVARQDGGGIQVALDHFLLDHGIERAGHAVARRAGISHHAEAQLFQLRHQARFFQVQGNGLGAWRQRRFHPWFAGESPCVGIPGQQAGSDHVARVVGVGAAGNGRDDAGAVGHLAGRVVHHAAAVTADAARGQLGRGHAAVRIRRAGDIAHHRRQIEGQHALVPCGGERIGPQAGLLRIGFHQLHGVLVASRQAQVPDGLLVDVEHGGRGAVFGRHVGDGGAVAQGQVGGARAVKLQVRRHHFLLAQKFGERQHGVGGGDAFPGLAGQLHADDVGQPHPRCAAQHHAFRFQPAHADGDHAQRIDHGRVRVGADQRIGKGHAVLRLDHGRHAFEVNLVQDAVPGRDHVHILERLLGPLDEIEAVLVAAVLDGAVFGEGVGIETAAFHGQRMVHHQLRGHHRVDQRRVAALQGDGVAQAGQVHQRGLAEDIVAYHARGEPGEIEVAAALDQLRQRSVERGRVAAAHQVFGQHARGVRQFGPGAGRDGIDGFARIEVFGAHIVGARADDLVVDTLLDHVRGPAGRARNHEQRREHGGGHAHHVVRHGREPVQVGEHLLDIPHHGLQAFGNVEHLQRAAFLRQLARHVLDHHIARIGNRVHGVAEADHHFLVGYPVADVGFRFVGIFVALLDLERELVGAAVLGTAQRADGAGDGRMDVGTGTRDHAAGKGGRIEFVFRIQDQRCVHGLHPAVGRLEAVQQVQEVAADGIVVGFHLDALAVMAVVVPVQQHGAKRRHQAVGDVACARHVVVVLFRQHAAQHRHAGAHHVHRMGGRRQRFQRRLHGLRQAAQRAQFGLVAAQLAIVGQFAMHQQVGDFLELAGGGQVQDVVAARIELLFEAMVIDALIELRARLHGIEHILLGAVAADRAVHVFGRLVHGAERGQRIQHQSHVGAAQLVHRKQRRGAKFGDIGQYRHFDGSGKLFIHIEADHRFREDHVGARLHARHGALDGRVQPLDGQGVGAGHDHELFVGARIDGGADAVDHFLLRDDLLAGPVAAALGAHLVFDVHGGRAGLDHRLDGARDIESGGAESGIGIHQQRQIADVGNAAHVAGHLDRLRLAPVRPVPPHHARIRPPRHHRAHPPRLRRRRAPYPRTDGRRALRRRDRGGLQRRVPEKPAVGAGGRGPFQRFRRAAGAGARAAGVAPHRHRHLSGKAGGAGGIRRHLRHRRGAAHLCDRGRCARPGSGADGGVRVFSGVGAPRVRRCAGTGAPDPARSEPQPRARCGRRRRGHPARAPRHHRPARGLAGDGSGAAVGGAVREVAGHGADPGRDGQRQGARRAGDPPRGAAQPGTEPAVRGGQLRRHRRIAAGVGTVRPRGRCVHGRAARRARRFVRGGRPRHAVPRRDRRNAAGAANAPAAGAGRARGGAGGRHPADPGRCAHHQRHPLRPGAARARRPLPRRPVLPAGRVAPVAAAAAGAARRHHKAGRMVAQDRTGVAGSAPASQPACGDGRVRAAAARVRVAGQCARAAQCRRAPGAVPGGRTAAGAHARLCAGRGAGTGGARNDRGGDRSCREGRSGKRRPATRNAGRRHAAR</sequence>
<feature type="compositionally biased region" description="Basic residues" evidence="1">
    <location>
        <begin position="2735"/>
        <end position="2755"/>
    </location>
</feature>
<feature type="region of interest" description="Disordered" evidence="1">
    <location>
        <begin position="2421"/>
        <end position="2483"/>
    </location>
</feature>
<name>A0A699GIS9_TANCI</name>
<dbReference type="AntiFam" id="ANF00214">
    <property type="entry name" value="Shadow ORF (opposite aco-1)"/>
</dbReference>
<comment type="caution">
    <text evidence="2">The sequence shown here is derived from an EMBL/GenBank/DDBJ whole genome shotgun (WGS) entry which is preliminary data.</text>
</comment>
<feature type="region of interest" description="Disordered" evidence="1">
    <location>
        <begin position="2559"/>
        <end position="2759"/>
    </location>
</feature>
<proteinExistence type="predicted"/>
<feature type="compositionally biased region" description="Basic and acidic residues" evidence="1">
    <location>
        <begin position="140"/>
        <end position="158"/>
    </location>
</feature>
<feature type="region of interest" description="Disordered" evidence="1">
    <location>
        <begin position="533"/>
        <end position="558"/>
    </location>
</feature>
<feature type="region of interest" description="Disordered" evidence="1">
    <location>
        <begin position="1878"/>
        <end position="1897"/>
    </location>
</feature>
<dbReference type="EMBL" id="BKCJ010000001">
    <property type="protein sequence ID" value="GEU28025.1"/>
    <property type="molecule type" value="Genomic_DNA"/>
</dbReference>
<feature type="compositionally biased region" description="Low complexity" evidence="1">
    <location>
        <begin position="2706"/>
        <end position="2718"/>
    </location>
</feature>
<feature type="compositionally biased region" description="Basic and acidic residues" evidence="1">
    <location>
        <begin position="2462"/>
        <end position="2471"/>
    </location>
</feature>